<dbReference type="PANTHER" id="PTHR30273:SF2">
    <property type="entry name" value="PROTEIN FECR"/>
    <property type="match status" value="1"/>
</dbReference>
<feature type="domain" description="Protein FecR C-terminal" evidence="2">
    <location>
        <begin position="269"/>
        <end position="326"/>
    </location>
</feature>
<proteinExistence type="predicted"/>
<protein>
    <submittedName>
        <fullName evidence="3">Uncharacterized protein</fullName>
    </submittedName>
</protein>
<dbReference type="Proteomes" id="UP000244913">
    <property type="component" value="Unassembled WGS sequence"/>
</dbReference>
<reference evidence="3 4" key="1">
    <citation type="submission" date="2018-04" db="EMBL/GenBank/DDBJ databases">
        <title>The genome sequence of Caulobacter sp. 736.</title>
        <authorList>
            <person name="Gao J."/>
            <person name="Sun J."/>
        </authorList>
    </citation>
    <scope>NUCLEOTIDE SEQUENCE [LARGE SCALE GENOMIC DNA]</scope>
    <source>
        <strain evidence="3 4">736</strain>
    </source>
</reference>
<dbReference type="GO" id="GO:0016989">
    <property type="term" value="F:sigma factor antagonist activity"/>
    <property type="evidence" value="ECO:0007669"/>
    <property type="project" value="TreeGrafter"/>
</dbReference>
<evidence type="ECO:0000259" key="1">
    <source>
        <dbReference type="Pfam" id="PF04773"/>
    </source>
</evidence>
<evidence type="ECO:0000259" key="2">
    <source>
        <dbReference type="Pfam" id="PF16344"/>
    </source>
</evidence>
<dbReference type="PANTHER" id="PTHR30273">
    <property type="entry name" value="PERIPLASMIC SIGNAL SENSOR AND SIGMA FACTOR ACTIVATOR FECR-RELATED"/>
    <property type="match status" value="1"/>
</dbReference>
<dbReference type="RefSeq" id="WP_116568205.1">
    <property type="nucleotide sequence ID" value="NZ_QDKP01000040.1"/>
</dbReference>
<dbReference type="AlphaFoldDB" id="A0A2T9JDR0"/>
<evidence type="ECO:0000313" key="3">
    <source>
        <dbReference type="EMBL" id="PVM81069.1"/>
    </source>
</evidence>
<keyword evidence="4" id="KW-1185">Reference proteome</keyword>
<dbReference type="InterPro" id="IPR032508">
    <property type="entry name" value="FecR_C"/>
</dbReference>
<dbReference type="Gene3D" id="2.60.120.1440">
    <property type="match status" value="1"/>
</dbReference>
<comment type="caution">
    <text evidence="3">The sequence shown here is derived from an EMBL/GenBank/DDBJ whole genome shotgun (WGS) entry which is preliminary data.</text>
</comment>
<name>A0A2T9JDR0_9CAUL</name>
<dbReference type="Pfam" id="PF04773">
    <property type="entry name" value="FecR"/>
    <property type="match status" value="1"/>
</dbReference>
<dbReference type="EMBL" id="QDKP01000040">
    <property type="protein sequence ID" value="PVM81069.1"/>
    <property type="molecule type" value="Genomic_DNA"/>
</dbReference>
<dbReference type="Pfam" id="PF16344">
    <property type="entry name" value="FecR_C"/>
    <property type="match status" value="1"/>
</dbReference>
<accession>A0A2T9JDR0</accession>
<dbReference type="Gene3D" id="3.55.50.30">
    <property type="match status" value="1"/>
</dbReference>
<organism evidence="3 4">
    <name type="scientific">Caulobacter radicis</name>
    <dbReference type="NCBI Taxonomy" id="2172650"/>
    <lineage>
        <taxon>Bacteria</taxon>
        <taxon>Pseudomonadati</taxon>
        <taxon>Pseudomonadota</taxon>
        <taxon>Alphaproteobacteria</taxon>
        <taxon>Caulobacterales</taxon>
        <taxon>Caulobacteraceae</taxon>
        <taxon>Caulobacter</taxon>
    </lineage>
</organism>
<dbReference type="PIRSF" id="PIRSF018266">
    <property type="entry name" value="FecR"/>
    <property type="match status" value="1"/>
</dbReference>
<dbReference type="InterPro" id="IPR012373">
    <property type="entry name" value="Ferrdict_sens_TM"/>
</dbReference>
<feature type="domain" description="FecR protein" evidence="1">
    <location>
        <begin position="133"/>
        <end position="220"/>
    </location>
</feature>
<evidence type="ECO:0000313" key="4">
    <source>
        <dbReference type="Proteomes" id="UP000244913"/>
    </source>
</evidence>
<gene>
    <name evidence="3" type="ORF">DDF65_14220</name>
</gene>
<dbReference type="InterPro" id="IPR006860">
    <property type="entry name" value="FecR"/>
</dbReference>
<sequence>MSAYPLEFAEMAQLPREEAAALLWLNIDESDPAQAAVLDTWLDKDPENRAAWLRAQAIWSGFDQAGDEATLRVLRRRAAKASRPSPSSRWMAAAAVFVAAIGLGLWLAERPAPALPPPVVQATAVFGEPDLVTAAEAKTFDLPDGSKASLAPGSALDLAYDHGGRAMRLVRGRAFFDVVPDRARPFTVEAGGRRITALGTRFDVRLDEGPLRVTLVEGQVSVARTIDATDGPGRPVVLAAGEQLTAAPGRDVVAPAEAASAAAWRESSITFEDRPLSEIVAELNRHSATKLVIDDPKVAALRVTGRFRTGDPQRFLRTLAQVLPVRGEAAGPGRYRIVRAD</sequence>